<keyword evidence="6 7" id="KW-0961">Cell wall biogenesis/degradation</keyword>
<keyword evidence="3 7" id="KW-1133">Transmembrane helix</keyword>
<comment type="function">
    <text evidence="7">Functions as a peptidoglycan terminase that cleaves nascent peptidoglycan strands endolytically to terminate their elongation.</text>
</comment>
<organism evidence="9 10">
    <name type="scientific">Shewanella denitrificans (strain OS217 / ATCC BAA-1090 / DSM 15013)</name>
    <dbReference type="NCBI Taxonomy" id="318161"/>
    <lineage>
        <taxon>Bacteria</taxon>
        <taxon>Pseudomonadati</taxon>
        <taxon>Pseudomonadota</taxon>
        <taxon>Gammaproteobacteria</taxon>
        <taxon>Alteromonadales</taxon>
        <taxon>Shewanellaceae</taxon>
        <taxon>Shewanella</taxon>
    </lineage>
</organism>
<feature type="transmembrane region" description="Helical" evidence="7">
    <location>
        <begin position="160"/>
        <end position="182"/>
    </location>
</feature>
<accession>Q12MJ2</accession>
<evidence type="ECO:0000313" key="9">
    <source>
        <dbReference type="EMBL" id="ABE55334.1"/>
    </source>
</evidence>
<dbReference type="EMBL" id="CP000302">
    <property type="protein sequence ID" value="ABE55334.1"/>
    <property type="molecule type" value="Genomic_DNA"/>
</dbReference>
<dbReference type="Pfam" id="PF02618">
    <property type="entry name" value="YceG"/>
    <property type="match status" value="1"/>
</dbReference>
<keyword evidence="1 7" id="KW-1003">Cell membrane</keyword>
<dbReference type="STRING" id="318161.Sden_2052"/>
<keyword evidence="4 7" id="KW-0472">Membrane</keyword>
<dbReference type="KEGG" id="sdn:Sden_2052"/>
<evidence type="ECO:0000256" key="8">
    <source>
        <dbReference type="SAM" id="MobiDB-lite"/>
    </source>
</evidence>
<feature type="compositionally biased region" description="Low complexity" evidence="8">
    <location>
        <begin position="71"/>
        <end position="83"/>
    </location>
</feature>
<gene>
    <name evidence="7" type="primary">mltG</name>
    <name evidence="9" type="ordered locus">Sden_2052</name>
</gene>
<dbReference type="GO" id="GO:0009252">
    <property type="term" value="P:peptidoglycan biosynthetic process"/>
    <property type="evidence" value="ECO:0007669"/>
    <property type="project" value="UniProtKB-UniRule"/>
</dbReference>
<dbReference type="PANTHER" id="PTHR30518">
    <property type="entry name" value="ENDOLYTIC MUREIN TRANSGLYCOSYLASE"/>
    <property type="match status" value="1"/>
</dbReference>
<proteinExistence type="inferred from homology"/>
<keyword evidence="5 7" id="KW-0456">Lyase</keyword>
<dbReference type="GO" id="GO:0005886">
    <property type="term" value="C:plasma membrane"/>
    <property type="evidence" value="ECO:0007669"/>
    <property type="project" value="UniProtKB-SubCell"/>
</dbReference>
<comment type="catalytic activity">
    <reaction evidence="7">
        <text>a peptidoglycan chain = a peptidoglycan chain with N-acetyl-1,6-anhydromuramyl-[peptide] at the reducing end + a peptidoglycan chain with N-acetylglucosamine at the non-reducing end.</text>
        <dbReference type="EC" id="4.2.2.29"/>
    </reaction>
</comment>
<sequence>MKKITLASLVQLLADSGRRSQKWTAQLISQVFKGKSHNPNGAEKSKAAKPKASVSRTKAPRPNSLKLDAVKPAPAKSTSAKPAPAKPSAPKPKQLKPKPLKPKPKQLKPKPLKTHPLKSKSQRLKSAKLLPLKHIFKTLKKRINSVAILLAAHVKRCSLFYKWLLSVCLSLGLLAGSIYFAIEDLKAYPEQGLKLEQTTQITINAGMSVTKLVQSLEQQGVVTESWKIRYLVKLRPELAQIRTGLYEIFPTDTLESFLQRVLSGKVVTFAVTLVEGKSIKEWQASLESQPRLSLSEAPFLTVLKAHGDDSGLPEGKFYPETYHYHADEDVVELLTRSFVMMQSALNTAWEGRSDDVQVKSAYELLILASIIEKETGQASERPLISAVFNNRLKLGMRLQTDPTVIYGMGERFNGNITRKDLQEATAFNTYKINGLPPTPIAAPSQAALDAAAHPADVDYLYFVSRNDGSHVFSKTLKDHNAAVNQYQRRKKK</sequence>
<keyword evidence="7" id="KW-0997">Cell inner membrane</keyword>
<evidence type="ECO:0000256" key="4">
    <source>
        <dbReference type="ARBA" id="ARBA00023136"/>
    </source>
</evidence>
<feature type="region of interest" description="Disordered" evidence="8">
    <location>
        <begin position="32"/>
        <end position="123"/>
    </location>
</feature>
<dbReference type="GO" id="GO:0071555">
    <property type="term" value="P:cell wall organization"/>
    <property type="evidence" value="ECO:0007669"/>
    <property type="project" value="UniProtKB-KW"/>
</dbReference>
<dbReference type="OrthoDB" id="9814591at2"/>
<evidence type="ECO:0000313" key="10">
    <source>
        <dbReference type="Proteomes" id="UP000001982"/>
    </source>
</evidence>
<evidence type="ECO:0000256" key="5">
    <source>
        <dbReference type="ARBA" id="ARBA00023239"/>
    </source>
</evidence>
<dbReference type="eggNOG" id="COG1559">
    <property type="taxonomic scope" value="Bacteria"/>
</dbReference>
<dbReference type="Proteomes" id="UP000001982">
    <property type="component" value="Chromosome"/>
</dbReference>
<evidence type="ECO:0000256" key="3">
    <source>
        <dbReference type="ARBA" id="ARBA00022989"/>
    </source>
</evidence>
<comment type="subcellular location">
    <subcellularLocation>
        <location evidence="7">Cell inner membrane</location>
        <topology evidence="7">Single-pass membrane protein</topology>
    </subcellularLocation>
</comment>
<dbReference type="InterPro" id="IPR003770">
    <property type="entry name" value="MLTG-like"/>
</dbReference>
<dbReference type="HOGENOM" id="CLU_025574_0_2_6"/>
<evidence type="ECO:0000256" key="2">
    <source>
        <dbReference type="ARBA" id="ARBA00022692"/>
    </source>
</evidence>
<dbReference type="Gene3D" id="3.30.1490.480">
    <property type="entry name" value="Endolytic murein transglycosylase"/>
    <property type="match status" value="1"/>
</dbReference>
<reference evidence="9 10" key="1">
    <citation type="submission" date="2006-03" db="EMBL/GenBank/DDBJ databases">
        <title>Complete sequence of Shewanella denitrificans OS217.</title>
        <authorList>
            <consortium name="US DOE Joint Genome Institute"/>
            <person name="Copeland A."/>
            <person name="Lucas S."/>
            <person name="Lapidus A."/>
            <person name="Barry K."/>
            <person name="Detter J.C."/>
            <person name="Glavina del Rio T."/>
            <person name="Hammon N."/>
            <person name="Israni S."/>
            <person name="Dalin E."/>
            <person name="Tice H."/>
            <person name="Pitluck S."/>
            <person name="Brettin T."/>
            <person name="Bruce D."/>
            <person name="Han C."/>
            <person name="Tapia R."/>
            <person name="Gilna P."/>
            <person name="Kiss H."/>
            <person name="Schmutz J."/>
            <person name="Larimer F."/>
            <person name="Land M."/>
            <person name="Hauser L."/>
            <person name="Kyrpides N."/>
            <person name="Lykidis A."/>
            <person name="Richardson P."/>
        </authorList>
    </citation>
    <scope>NUCLEOTIDE SEQUENCE [LARGE SCALE GENOMIC DNA]</scope>
    <source>
        <strain evidence="10">OS217 / ATCC BAA-1090 / DSM 15013</strain>
    </source>
</reference>
<evidence type="ECO:0000256" key="6">
    <source>
        <dbReference type="ARBA" id="ARBA00023316"/>
    </source>
</evidence>
<dbReference type="Gene3D" id="3.30.160.60">
    <property type="entry name" value="Classic Zinc Finger"/>
    <property type="match status" value="1"/>
</dbReference>
<evidence type="ECO:0000256" key="7">
    <source>
        <dbReference type="HAMAP-Rule" id="MF_02065"/>
    </source>
</evidence>
<feature type="compositionally biased region" description="Basic residues" evidence="8">
    <location>
        <begin position="93"/>
        <end position="123"/>
    </location>
</feature>
<dbReference type="EC" id="4.2.2.29" evidence="7"/>
<name>Q12MJ2_SHEDO</name>
<evidence type="ECO:0000256" key="1">
    <source>
        <dbReference type="ARBA" id="ARBA00022475"/>
    </source>
</evidence>
<comment type="similarity">
    <text evidence="7">Belongs to the transglycosylase MltG family.</text>
</comment>
<protein>
    <recommendedName>
        <fullName evidence="7">Endolytic murein transglycosylase</fullName>
        <ecNumber evidence="7">4.2.2.29</ecNumber>
    </recommendedName>
    <alternativeName>
        <fullName evidence="7">Peptidoglycan lytic transglycosylase</fullName>
    </alternativeName>
    <alternativeName>
        <fullName evidence="7">Peptidoglycan polymerization terminase</fullName>
    </alternativeName>
</protein>
<dbReference type="HAMAP" id="MF_02065">
    <property type="entry name" value="MltG"/>
    <property type="match status" value="1"/>
</dbReference>
<dbReference type="PANTHER" id="PTHR30518:SF2">
    <property type="entry name" value="ENDOLYTIC MUREIN TRANSGLYCOSYLASE"/>
    <property type="match status" value="1"/>
</dbReference>
<dbReference type="AlphaFoldDB" id="Q12MJ2"/>
<dbReference type="GO" id="GO:0008932">
    <property type="term" value="F:lytic endotransglycosylase activity"/>
    <property type="evidence" value="ECO:0007669"/>
    <property type="project" value="UniProtKB-UniRule"/>
</dbReference>
<keyword evidence="10" id="KW-1185">Reference proteome</keyword>
<dbReference type="CDD" id="cd08010">
    <property type="entry name" value="MltG_like"/>
    <property type="match status" value="1"/>
</dbReference>
<dbReference type="NCBIfam" id="TIGR00247">
    <property type="entry name" value="endolytic transglycosylase MltG"/>
    <property type="match status" value="1"/>
</dbReference>
<feature type="site" description="Important for catalytic activity" evidence="7">
    <location>
        <position position="374"/>
    </location>
</feature>
<keyword evidence="2 7" id="KW-0812">Transmembrane</keyword>